<evidence type="ECO:0000313" key="3">
    <source>
        <dbReference type="EMBL" id="KAK7028820.1"/>
    </source>
</evidence>
<proteinExistence type="predicted"/>
<dbReference type="EMBL" id="JAYKXP010000088">
    <property type="protein sequence ID" value="KAK7028820.1"/>
    <property type="molecule type" value="Genomic_DNA"/>
</dbReference>
<evidence type="ECO:0000256" key="1">
    <source>
        <dbReference type="SAM" id="MobiDB-lite"/>
    </source>
</evidence>
<feature type="region of interest" description="Disordered" evidence="1">
    <location>
        <begin position="382"/>
        <end position="409"/>
    </location>
</feature>
<organism evidence="3 4">
    <name type="scientific">Paramarasmius palmivorus</name>
    <dbReference type="NCBI Taxonomy" id="297713"/>
    <lineage>
        <taxon>Eukaryota</taxon>
        <taxon>Fungi</taxon>
        <taxon>Dikarya</taxon>
        <taxon>Basidiomycota</taxon>
        <taxon>Agaricomycotina</taxon>
        <taxon>Agaricomycetes</taxon>
        <taxon>Agaricomycetidae</taxon>
        <taxon>Agaricales</taxon>
        <taxon>Marasmiineae</taxon>
        <taxon>Marasmiaceae</taxon>
        <taxon>Paramarasmius</taxon>
    </lineage>
</organism>
<evidence type="ECO:0000313" key="4">
    <source>
        <dbReference type="Proteomes" id="UP001383192"/>
    </source>
</evidence>
<comment type="caution">
    <text evidence="3">The sequence shown here is derived from an EMBL/GenBank/DDBJ whole genome shotgun (WGS) entry which is preliminary data.</text>
</comment>
<dbReference type="Pfam" id="PF13391">
    <property type="entry name" value="HNH_2"/>
    <property type="match status" value="1"/>
</dbReference>
<feature type="region of interest" description="Disordered" evidence="1">
    <location>
        <begin position="314"/>
        <end position="361"/>
    </location>
</feature>
<feature type="compositionally biased region" description="Polar residues" evidence="1">
    <location>
        <begin position="382"/>
        <end position="394"/>
    </location>
</feature>
<dbReference type="InterPro" id="IPR003615">
    <property type="entry name" value="HNH_nuc"/>
</dbReference>
<accession>A0AAW0BTX8</accession>
<evidence type="ECO:0000259" key="2">
    <source>
        <dbReference type="Pfam" id="PF13391"/>
    </source>
</evidence>
<dbReference type="Proteomes" id="UP001383192">
    <property type="component" value="Unassembled WGS sequence"/>
</dbReference>
<dbReference type="AlphaFoldDB" id="A0AAW0BTX8"/>
<keyword evidence="4" id="KW-1185">Reference proteome</keyword>
<sequence>MAMAYDPHRPHPPKPLQYGDSTIQIYIAVAAKPSLDITAPGNRLWSEEPLFTFPKTFLHSLDLPQNNWIPWLRYASYIVTGQPGYLAVAPNEVELLDTLPATSPTDCFAVYYHPTSNLVCTIDPDLGTAISTYVTGPGFREKVIARDRHCVWTDFPEHFCDAAHIIPHNKNLLYINRLLTTRNVNGEPLEDIDDVRNGPLLCRTYYIVSARGTIAFMRTPIPGVINSSDLHYDILMLHYIKQDIYDDTKQIIIPPNYAVDTPGSDSDKPSHVLLDAIYGYHLLHQFGNVEYAKRLFKEATDGYFGPYGPLAQSGIGGKERAKKQKEDEECRQCPDQDQYEDEDEGDECGDSESDIWHPPRNFEDATMQDFLRLLRWSYISGAQNSSSGPSQSPVENARDKVEGWRQGVP</sequence>
<gene>
    <name evidence="3" type="ORF">VNI00_014833</name>
</gene>
<feature type="compositionally biased region" description="Acidic residues" evidence="1">
    <location>
        <begin position="337"/>
        <end position="353"/>
    </location>
</feature>
<feature type="compositionally biased region" description="Basic and acidic residues" evidence="1">
    <location>
        <begin position="324"/>
        <end position="334"/>
    </location>
</feature>
<name>A0AAW0BTX8_9AGAR</name>
<protein>
    <recommendedName>
        <fullName evidence="2">HNH nuclease domain-containing protein</fullName>
    </recommendedName>
</protein>
<feature type="domain" description="HNH nuclease" evidence="2">
    <location>
        <begin position="150"/>
        <end position="205"/>
    </location>
</feature>
<reference evidence="3 4" key="1">
    <citation type="submission" date="2024-01" db="EMBL/GenBank/DDBJ databases">
        <title>A draft genome for a cacao thread blight-causing isolate of Paramarasmius palmivorus.</title>
        <authorList>
            <person name="Baruah I.K."/>
            <person name="Bukari Y."/>
            <person name="Amoako-Attah I."/>
            <person name="Meinhardt L.W."/>
            <person name="Bailey B.A."/>
            <person name="Cohen S.P."/>
        </authorList>
    </citation>
    <scope>NUCLEOTIDE SEQUENCE [LARGE SCALE GENOMIC DNA]</scope>
    <source>
        <strain evidence="3 4">GH-12</strain>
    </source>
</reference>